<dbReference type="PANTHER" id="PTHR30346">
    <property type="entry name" value="TRANSCRIPTIONAL DUAL REGULATOR HCAR-RELATED"/>
    <property type="match status" value="1"/>
</dbReference>
<keyword evidence="3" id="KW-0238">DNA-binding</keyword>
<name>A0A7W4IGS9_9PROT</name>
<dbReference type="GO" id="GO:0003700">
    <property type="term" value="F:DNA-binding transcription factor activity"/>
    <property type="evidence" value="ECO:0007669"/>
    <property type="project" value="InterPro"/>
</dbReference>
<dbReference type="InterPro" id="IPR000847">
    <property type="entry name" value="LysR_HTH_N"/>
</dbReference>
<dbReference type="Pfam" id="PF03466">
    <property type="entry name" value="LysR_substrate"/>
    <property type="match status" value="1"/>
</dbReference>
<gene>
    <name evidence="6" type="ORF">HLH48_21200</name>
</gene>
<feature type="domain" description="HTH lysR-type" evidence="5">
    <location>
        <begin position="7"/>
        <end position="64"/>
    </location>
</feature>
<dbReference type="InterPro" id="IPR036388">
    <property type="entry name" value="WH-like_DNA-bd_sf"/>
</dbReference>
<comment type="caution">
    <text evidence="6">The sequence shown here is derived from an EMBL/GenBank/DDBJ whole genome shotgun (WGS) entry which is preliminary data.</text>
</comment>
<evidence type="ECO:0000256" key="2">
    <source>
        <dbReference type="ARBA" id="ARBA00023015"/>
    </source>
</evidence>
<dbReference type="Gene3D" id="3.40.190.10">
    <property type="entry name" value="Periplasmic binding protein-like II"/>
    <property type="match status" value="1"/>
</dbReference>
<evidence type="ECO:0000256" key="1">
    <source>
        <dbReference type="ARBA" id="ARBA00009437"/>
    </source>
</evidence>
<dbReference type="EMBL" id="JABEQJ010000044">
    <property type="protein sequence ID" value="MBB2162635.1"/>
    <property type="molecule type" value="Genomic_DNA"/>
</dbReference>
<sequence>MPHDYGFNIRDLRRVIAVAEHRSLRRAALALEVDQGTLTRSIQALEHALRIPLFERMRTGARLTAAGVAFTKIAASVLEGMDEAMLHLRLRHNGVVGRLRLGVQVSFATGVVADLLERYQSVCPDVDFQIIDGTRERLLRDVLASRLDAVIVIAGEGWPGRAIPLGRKECWQLSRGITPSRRGWR</sequence>
<evidence type="ECO:0000313" key="6">
    <source>
        <dbReference type="EMBL" id="MBB2162635.1"/>
    </source>
</evidence>
<evidence type="ECO:0000256" key="3">
    <source>
        <dbReference type="ARBA" id="ARBA00023125"/>
    </source>
</evidence>
<dbReference type="GO" id="GO:0032993">
    <property type="term" value="C:protein-DNA complex"/>
    <property type="evidence" value="ECO:0007669"/>
    <property type="project" value="TreeGrafter"/>
</dbReference>
<keyword evidence="4" id="KW-0804">Transcription</keyword>
<comment type="similarity">
    <text evidence="1">Belongs to the LysR transcriptional regulatory family.</text>
</comment>
<dbReference type="Proteomes" id="UP000589085">
    <property type="component" value="Unassembled WGS sequence"/>
</dbReference>
<keyword evidence="2" id="KW-0805">Transcription regulation</keyword>
<evidence type="ECO:0000259" key="5">
    <source>
        <dbReference type="PROSITE" id="PS50931"/>
    </source>
</evidence>
<dbReference type="SUPFAM" id="SSF53850">
    <property type="entry name" value="Periplasmic binding protein-like II"/>
    <property type="match status" value="1"/>
</dbReference>
<dbReference type="PANTHER" id="PTHR30346:SF0">
    <property type="entry name" value="HCA OPERON TRANSCRIPTIONAL ACTIVATOR HCAR"/>
    <property type="match status" value="1"/>
</dbReference>
<organism evidence="6 7">
    <name type="scientific">Gluconacetobacter sacchari</name>
    <dbReference type="NCBI Taxonomy" id="92759"/>
    <lineage>
        <taxon>Bacteria</taxon>
        <taxon>Pseudomonadati</taxon>
        <taxon>Pseudomonadota</taxon>
        <taxon>Alphaproteobacteria</taxon>
        <taxon>Acetobacterales</taxon>
        <taxon>Acetobacteraceae</taxon>
        <taxon>Gluconacetobacter</taxon>
    </lineage>
</organism>
<accession>A0A7W4IGS9</accession>
<evidence type="ECO:0000313" key="7">
    <source>
        <dbReference type="Proteomes" id="UP000589085"/>
    </source>
</evidence>
<dbReference type="AlphaFoldDB" id="A0A7W4IGS9"/>
<dbReference type="Pfam" id="PF00126">
    <property type="entry name" value="HTH_1"/>
    <property type="match status" value="1"/>
</dbReference>
<dbReference type="PROSITE" id="PS50931">
    <property type="entry name" value="HTH_LYSR"/>
    <property type="match status" value="1"/>
</dbReference>
<dbReference type="GO" id="GO:0003677">
    <property type="term" value="F:DNA binding"/>
    <property type="evidence" value="ECO:0007669"/>
    <property type="project" value="UniProtKB-KW"/>
</dbReference>
<reference evidence="6 7" key="1">
    <citation type="submission" date="2020-04" db="EMBL/GenBank/DDBJ databases">
        <title>Description of novel Gluconacetobacter.</title>
        <authorList>
            <person name="Sombolestani A."/>
        </authorList>
    </citation>
    <scope>NUCLEOTIDE SEQUENCE [LARGE SCALE GENOMIC DNA]</scope>
    <source>
        <strain evidence="6 7">LMG 19747</strain>
    </source>
</reference>
<protein>
    <submittedName>
        <fullName evidence="6">LysR family transcriptional regulator</fullName>
    </submittedName>
</protein>
<dbReference type="SUPFAM" id="SSF46785">
    <property type="entry name" value="Winged helix' DNA-binding domain"/>
    <property type="match status" value="1"/>
</dbReference>
<dbReference type="Gene3D" id="1.10.10.10">
    <property type="entry name" value="Winged helix-like DNA-binding domain superfamily/Winged helix DNA-binding domain"/>
    <property type="match status" value="1"/>
</dbReference>
<dbReference type="InterPro" id="IPR036390">
    <property type="entry name" value="WH_DNA-bd_sf"/>
</dbReference>
<evidence type="ECO:0000256" key="4">
    <source>
        <dbReference type="ARBA" id="ARBA00023163"/>
    </source>
</evidence>
<proteinExistence type="inferred from homology"/>
<dbReference type="InterPro" id="IPR005119">
    <property type="entry name" value="LysR_subst-bd"/>
</dbReference>